<dbReference type="InterPro" id="IPR050248">
    <property type="entry name" value="Polysacc_deacetylase_ArnD"/>
</dbReference>
<sequence length="399" mass="45581">MLSEEESSVLSKTIREIQDTGIQSEVLERKFRSIRIFSSAFFFLLLSLTTVFALARRLDSLQTTVDKQSQVISVLSEDITSLRLEEQQREEEVLRFKSSILDDVPEGDLSDEVEKNLSSLNAVVSSPGSGKNISRGNPKFKEIALTFDLGTGEDLQILYDFMMRFPIKVTLFISNENPAKKGGSLFSKTNLVYLKKLQALQGRVVFGNHTWSHFNLPRSLKETSLRKRALLSYVADEIPDFNTLMEELTSVEEKFKTITGAELTKYYRLPYGAVDPIILDVYATQGYENHIFWSNNTVGSLDVPDFVYKKYITKKDPITGKTKLLQNPHYKTKQEMLDFLYRWESSDKNGMNGAIILMHLGSPRQSEKLIYILPDFIQAMLDKGYRFATIPEVLNDQQD</sequence>
<keyword evidence="3" id="KW-0812">Transmembrane</keyword>
<protein>
    <submittedName>
        <fullName evidence="5">Polysaccharide deacetylase family protein</fullName>
    </submittedName>
</protein>
<keyword evidence="3" id="KW-1133">Transmembrane helix</keyword>
<keyword evidence="2" id="KW-0378">Hydrolase</keyword>
<dbReference type="PANTHER" id="PTHR10587:SF133">
    <property type="entry name" value="CHITIN DEACETYLASE 1-RELATED"/>
    <property type="match status" value="1"/>
</dbReference>
<keyword evidence="1" id="KW-0479">Metal-binding</keyword>
<organism evidence="5 6">
    <name type="scientific">Leptospira wolffii</name>
    <dbReference type="NCBI Taxonomy" id="409998"/>
    <lineage>
        <taxon>Bacteria</taxon>
        <taxon>Pseudomonadati</taxon>
        <taxon>Spirochaetota</taxon>
        <taxon>Spirochaetia</taxon>
        <taxon>Leptospirales</taxon>
        <taxon>Leptospiraceae</taxon>
        <taxon>Leptospira</taxon>
    </lineage>
</organism>
<gene>
    <name evidence="5" type="ORF">ACE5IX_12450</name>
</gene>
<evidence type="ECO:0000256" key="2">
    <source>
        <dbReference type="ARBA" id="ARBA00022801"/>
    </source>
</evidence>
<dbReference type="InterPro" id="IPR011330">
    <property type="entry name" value="Glyco_hydro/deAcase_b/a-brl"/>
</dbReference>
<evidence type="ECO:0000256" key="3">
    <source>
        <dbReference type="SAM" id="Phobius"/>
    </source>
</evidence>
<dbReference type="Proteomes" id="UP001580391">
    <property type="component" value="Unassembled WGS sequence"/>
</dbReference>
<feature type="domain" description="NodB homology" evidence="4">
    <location>
        <begin position="141"/>
        <end position="388"/>
    </location>
</feature>
<proteinExistence type="predicted"/>
<dbReference type="SUPFAM" id="SSF88713">
    <property type="entry name" value="Glycoside hydrolase/deacetylase"/>
    <property type="match status" value="1"/>
</dbReference>
<feature type="transmembrane region" description="Helical" evidence="3">
    <location>
        <begin position="36"/>
        <end position="55"/>
    </location>
</feature>
<evidence type="ECO:0000313" key="6">
    <source>
        <dbReference type="Proteomes" id="UP001580391"/>
    </source>
</evidence>
<keyword evidence="3" id="KW-0472">Membrane</keyword>
<name>A0ABV5BPU9_9LEPT</name>
<dbReference type="Gene3D" id="3.20.20.370">
    <property type="entry name" value="Glycoside hydrolase/deacetylase"/>
    <property type="match status" value="1"/>
</dbReference>
<dbReference type="InterPro" id="IPR002509">
    <property type="entry name" value="NODB_dom"/>
</dbReference>
<accession>A0ABV5BPU9</accession>
<reference evidence="5 6" key="1">
    <citation type="submission" date="2024-09" db="EMBL/GenBank/DDBJ databases">
        <title>Taxonomic and Genotyping Characterization of Leptospira Strains isolated from Multiple Sources in Colombia highlights the importance of intermediate species.</title>
        <authorList>
            <person name="Torres Higuera L."/>
            <person name="Rojas Tapias D."/>
            <person name="Jimenez Velasquez S."/>
            <person name="Renjifo Ibanez C."/>
        </authorList>
    </citation>
    <scope>NUCLEOTIDE SEQUENCE [LARGE SCALE GENOMIC DNA]</scope>
    <source>
        <strain evidence="5 6">Lep080</strain>
    </source>
</reference>
<comment type="caution">
    <text evidence="5">The sequence shown here is derived from an EMBL/GenBank/DDBJ whole genome shotgun (WGS) entry which is preliminary data.</text>
</comment>
<dbReference type="RefSeq" id="WP_375517249.1">
    <property type="nucleotide sequence ID" value="NZ_JBHILI010000007.1"/>
</dbReference>
<dbReference type="Pfam" id="PF01522">
    <property type="entry name" value="Polysacc_deac_1"/>
    <property type="match status" value="1"/>
</dbReference>
<evidence type="ECO:0000259" key="4">
    <source>
        <dbReference type="PROSITE" id="PS51677"/>
    </source>
</evidence>
<dbReference type="PROSITE" id="PS51677">
    <property type="entry name" value="NODB"/>
    <property type="match status" value="1"/>
</dbReference>
<evidence type="ECO:0000313" key="5">
    <source>
        <dbReference type="EMBL" id="MFB5737326.1"/>
    </source>
</evidence>
<evidence type="ECO:0000256" key="1">
    <source>
        <dbReference type="ARBA" id="ARBA00022723"/>
    </source>
</evidence>
<dbReference type="EMBL" id="JBHILJ010000006">
    <property type="protein sequence ID" value="MFB5737326.1"/>
    <property type="molecule type" value="Genomic_DNA"/>
</dbReference>
<keyword evidence="6" id="KW-1185">Reference proteome</keyword>
<dbReference type="PANTHER" id="PTHR10587">
    <property type="entry name" value="GLYCOSYL TRANSFERASE-RELATED"/>
    <property type="match status" value="1"/>
</dbReference>